<dbReference type="InterPro" id="IPR023234">
    <property type="entry name" value="NarG-like_domain"/>
</dbReference>
<keyword evidence="6 17" id="KW-0812">Transmembrane</keyword>
<feature type="transmembrane region" description="Helical" evidence="17">
    <location>
        <begin position="53"/>
        <end position="77"/>
    </location>
</feature>
<keyword evidence="7" id="KW-0479">Metal-binding</keyword>
<comment type="caution">
    <text evidence="19">The sequence shown here is derived from an EMBL/GenBank/DDBJ whole genome shotgun (WGS) entry which is preliminary data.</text>
</comment>
<dbReference type="PANTHER" id="PTHR30598">
    <property type="entry name" value="NITRATE REDUCTASE PRIVATE CHAPERONE, REDOX ENZYME MATURATION PROTEIN REMP FAMILY"/>
    <property type="match status" value="1"/>
</dbReference>
<dbReference type="SUPFAM" id="SSF103501">
    <property type="entry name" value="Respiratory nitrate reductase 1 gamma chain"/>
    <property type="match status" value="1"/>
</dbReference>
<dbReference type="Pfam" id="PF02665">
    <property type="entry name" value="Nitrate_red_gam"/>
    <property type="match status" value="1"/>
</dbReference>
<evidence type="ECO:0000256" key="7">
    <source>
        <dbReference type="ARBA" id="ARBA00022723"/>
    </source>
</evidence>
<dbReference type="InterPro" id="IPR003816">
    <property type="entry name" value="Nitrate_red_gam"/>
</dbReference>
<gene>
    <name evidence="19" type="primary">narI</name>
    <name evidence="19" type="ORF">FE810_06910</name>
</gene>
<evidence type="ECO:0000313" key="19">
    <source>
        <dbReference type="EMBL" id="TLU66412.1"/>
    </source>
</evidence>
<evidence type="ECO:0000256" key="13">
    <source>
        <dbReference type="ARBA" id="ARBA00023136"/>
    </source>
</evidence>
<dbReference type="GO" id="GO:0009325">
    <property type="term" value="C:nitrate reductase complex"/>
    <property type="evidence" value="ECO:0007669"/>
    <property type="project" value="InterPro"/>
</dbReference>
<organism evidence="19 20">
    <name type="scientific">Thalassotalea litorea</name>
    <dbReference type="NCBI Taxonomy" id="2020715"/>
    <lineage>
        <taxon>Bacteria</taxon>
        <taxon>Pseudomonadati</taxon>
        <taxon>Pseudomonadota</taxon>
        <taxon>Gammaproteobacteria</taxon>
        <taxon>Alteromonadales</taxon>
        <taxon>Colwelliaceae</taxon>
        <taxon>Thalassotalea</taxon>
    </lineage>
</organism>
<protein>
    <recommendedName>
        <fullName evidence="2">nitrate reductase (quinone)</fullName>
        <ecNumber evidence="2">1.7.5.1</ecNumber>
    </recommendedName>
</protein>
<dbReference type="NCBIfam" id="TIGR00351">
    <property type="entry name" value="narI"/>
    <property type="match status" value="1"/>
</dbReference>
<evidence type="ECO:0000256" key="10">
    <source>
        <dbReference type="ARBA" id="ARBA00023002"/>
    </source>
</evidence>
<dbReference type="FunFam" id="1.20.950.20:FF:000001">
    <property type="entry name" value="Respiratory nitrate reductase subunit gamma"/>
    <property type="match status" value="1"/>
</dbReference>
<dbReference type="InterPro" id="IPR051936">
    <property type="entry name" value="Heme-iron_electron_transfer"/>
</dbReference>
<evidence type="ECO:0000256" key="9">
    <source>
        <dbReference type="ARBA" id="ARBA00022989"/>
    </source>
</evidence>
<keyword evidence="8" id="KW-0249">Electron transport</keyword>
<feature type="binding site" description="axial binding residue" evidence="16">
    <location>
        <position position="207"/>
    </location>
    <ligand>
        <name>heme b</name>
        <dbReference type="ChEBI" id="CHEBI:60344"/>
        <label>1</label>
    </ligand>
    <ligandPart>
        <name>Fe</name>
        <dbReference type="ChEBI" id="CHEBI:18248"/>
    </ligandPart>
</feature>
<dbReference type="AlphaFoldDB" id="A0A5R9IMB1"/>
<evidence type="ECO:0000256" key="2">
    <source>
        <dbReference type="ARBA" id="ARBA00012500"/>
    </source>
</evidence>
<evidence type="ECO:0000256" key="16">
    <source>
        <dbReference type="PIRSR" id="PIRSR603816-1"/>
    </source>
</evidence>
<feature type="binding site" description="axial binding residue" evidence="16">
    <location>
        <position position="56"/>
    </location>
    <ligand>
        <name>heme b</name>
        <dbReference type="ChEBI" id="CHEBI:60344"/>
        <label>1</label>
    </ligand>
    <ligandPart>
        <name>Fe</name>
        <dbReference type="ChEBI" id="CHEBI:18248"/>
    </ligandPart>
</feature>
<evidence type="ECO:0000256" key="6">
    <source>
        <dbReference type="ARBA" id="ARBA00022692"/>
    </source>
</evidence>
<evidence type="ECO:0000256" key="8">
    <source>
        <dbReference type="ARBA" id="ARBA00022982"/>
    </source>
</evidence>
<dbReference type="OrthoDB" id="9788113at2"/>
<comment type="subcellular location">
    <subcellularLocation>
        <location evidence="1">Cell membrane</location>
        <topology evidence="1">Multi-pass membrane protein</topology>
    </subcellularLocation>
</comment>
<dbReference type="GO" id="GO:0042128">
    <property type="term" value="P:nitrate assimilation"/>
    <property type="evidence" value="ECO:0007669"/>
    <property type="project" value="UniProtKB-KW"/>
</dbReference>
<dbReference type="Proteomes" id="UP000307790">
    <property type="component" value="Unassembled WGS sequence"/>
</dbReference>
<dbReference type="PANTHER" id="PTHR30598:SF3">
    <property type="entry name" value="RESPIRATORY NITRATE REDUCTASE 1 GAMMA CHAIN"/>
    <property type="match status" value="1"/>
</dbReference>
<keyword evidence="9 17" id="KW-1133">Transmembrane helix</keyword>
<name>A0A5R9IMB1_9GAMM</name>
<evidence type="ECO:0000313" key="20">
    <source>
        <dbReference type="Proteomes" id="UP000307790"/>
    </source>
</evidence>
<evidence type="ECO:0000259" key="18">
    <source>
        <dbReference type="Pfam" id="PF02665"/>
    </source>
</evidence>
<comment type="subunit">
    <text evidence="15">Dimer of heterotrimers each composed of an alpha, a beta and a gamma chain. Alpha and beta are catalytic chains; gamma chains are involved in binding the enzyme complex to the cytoplasmic membrane.</text>
</comment>
<evidence type="ECO:0000256" key="1">
    <source>
        <dbReference type="ARBA" id="ARBA00004651"/>
    </source>
</evidence>
<sequence length="227" mass="25564">MNYLDTLFFGLYPYIALTIFLVGSIIRYDREQYTWKTGSSQMLESKGIKKGNMAFHIGIMAVLAGHFVGLLTPHYVWDVLGVTAEFKQLVAMGAGGFFGLICLYGITILLHRRLTNPRVRATSSRMDILILVLIYIQLVLGLISILFSFSHLDGSEMLKMMSWAQNIVTFDSTEAAAAMGGVGLIYKLHIVLGMTLFVLFPFSRLVHIWSVPVKYIRRPFQVVRSKS</sequence>
<evidence type="ECO:0000256" key="14">
    <source>
        <dbReference type="ARBA" id="ARBA00048294"/>
    </source>
</evidence>
<dbReference type="GO" id="GO:0005886">
    <property type="term" value="C:plasma membrane"/>
    <property type="evidence" value="ECO:0007669"/>
    <property type="project" value="UniProtKB-SubCell"/>
</dbReference>
<keyword evidence="3" id="KW-0813">Transport</keyword>
<keyword evidence="20" id="KW-1185">Reference proteome</keyword>
<feature type="transmembrane region" description="Helical" evidence="17">
    <location>
        <begin position="89"/>
        <end position="110"/>
    </location>
</feature>
<evidence type="ECO:0000256" key="5">
    <source>
        <dbReference type="ARBA" id="ARBA00022617"/>
    </source>
</evidence>
<dbReference type="EC" id="1.7.5.1" evidence="2"/>
<reference evidence="19 20" key="1">
    <citation type="submission" date="2019-05" db="EMBL/GenBank/DDBJ databases">
        <title>Genome sequences of Thalassotalea litorea 1K03283.</title>
        <authorList>
            <person name="Zhang D."/>
        </authorList>
    </citation>
    <scope>NUCLEOTIDE SEQUENCE [LARGE SCALE GENOMIC DNA]</scope>
    <source>
        <strain evidence="19 20">MCCC 1K03283</strain>
    </source>
</reference>
<feature type="transmembrane region" description="Helical" evidence="17">
    <location>
        <begin position="6"/>
        <end position="26"/>
    </location>
</feature>
<feature type="binding site" description="axial binding residue" evidence="16">
    <location>
        <position position="189"/>
    </location>
    <ligand>
        <name>heme b</name>
        <dbReference type="ChEBI" id="CHEBI:60344"/>
        <label>1</label>
    </ligand>
    <ligandPart>
        <name>Fe</name>
        <dbReference type="ChEBI" id="CHEBI:18248"/>
    </ligandPart>
</feature>
<evidence type="ECO:0000256" key="4">
    <source>
        <dbReference type="ARBA" id="ARBA00022475"/>
    </source>
</evidence>
<keyword evidence="11 16" id="KW-0408">Iron</keyword>
<evidence type="ECO:0000256" key="3">
    <source>
        <dbReference type="ARBA" id="ARBA00022448"/>
    </source>
</evidence>
<dbReference type="GO" id="GO:0046872">
    <property type="term" value="F:metal ion binding"/>
    <property type="evidence" value="ECO:0007669"/>
    <property type="project" value="UniProtKB-KW"/>
</dbReference>
<dbReference type="GO" id="GO:0009055">
    <property type="term" value="F:electron transfer activity"/>
    <property type="evidence" value="ECO:0007669"/>
    <property type="project" value="TreeGrafter"/>
</dbReference>
<dbReference type="EMBL" id="VCBC01000005">
    <property type="protein sequence ID" value="TLU66412.1"/>
    <property type="molecule type" value="Genomic_DNA"/>
</dbReference>
<accession>A0A5R9IMB1</accession>
<proteinExistence type="predicted"/>
<dbReference type="Gene3D" id="1.20.950.20">
    <property type="entry name" value="Transmembrane di-heme cytochromes, Chain C"/>
    <property type="match status" value="1"/>
</dbReference>
<evidence type="ECO:0000256" key="12">
    <source>
        <dbReference type="ARBA" id="ARBA00023063"/>
    </source>
</evidence>
<feature type="binding site" description="axial binding residue" evidence="16">
    <location>
        <position position="66"/>
    </location>
    <ligand>
        <name>heme b</name>
        <dbReference type="ChEBI" id="CHEBI:60344"/>
        <label>2</label>
    </ligand>
    <ligandPart>
        <name>Fe</name>
        <dbReference type="ChEBI" id="CHEBI:18248"/>
    </ligandPart>
</feature>
<keyword evidence="12" id="KW-0534">Nitrate assimilation</keyword>
<evidence type="ECO:0000256" key="15">
    <source>
        <dbReference type="ARBA" id="ARBA00063882"/>
    </source>
</evidence>
<dbReference type="RefSeq" id="WP_138319287.1">
    <property type="nucleotide sequence ID" value="NZ_VCBC01000005.1"/>
</dbReference>
<keyword evidence="13 17" id="KW-0472">Membrane</keyword>
<feature type="transmembrane region" description="Helical" evidence="17">
    <location>
        <begin position="188"/>
        <end position="209"/>
    </location>
</feature>
<evidence type="ECO:0000256" key="17">
    <source>
        <dbReference type="SAM" id="Phobius"/>
    </source>
</evidence>
<keyword evidence="4" id="KW-1003">Cell membrane</keyword>
<feature type="transmembrane region" description="Helical" evidence="17">
    <location>
        <begin position="130"/>
        <end position="152"/>
    </location>
</feature>
<feature type="domain" description="NarG-like" evidence="18">
    <location>
        <begin position="5"/>
        <end position="226"/>
    </location>
</feature>
<dbReference type="GO" id="GO:0019645">
    <property type="term" value="P:anaerobic electron transport chain"/>
    <property type="evidence" value="ECO:0007669"/>
    <property type="project" value="TreeGrafter"/>
</dbReference>
<dbReference type="GO" id="GO:0020037">
    <property type="term" value="F:heme binding"/>
    <property type="evidence" value="ECO:0007669"/>
    <property type="project" value="TreeGrafter"/>
</dbReference>
<keyword evidence="10 19" id="KW-0560">Oxidoreductase</keyword>
<dbReference type="GO" id="GO:0160182">
    <property type="term" value="F:nitrate reductase (quinone) activity"/>
    <property type="evidence" value="ECO:0007669"/>
    <property type="project" value="UniProtKB-EC"/>
</dbReference>
<dbReference type="InterPro" id="IPR036197">
    <property type="entry name" value="NarG-like_sf"/>
</dbReference>
<evidence type="ECO:0000256" key="11">
    <source>
        <dbReference type="ARBA" id="ARBA00023004"/>
    </source>
</evidence>
<comment type="catalytic activity">
    <reaction evidence="14">
        <text>nitrate + a quinol = a quinone + nitrite + H2O</text>
        <dbReference type="Rhea" id="RHEA:56144"/>
        <dbReference type="ChEBI" id="CHEBI:15377"/>
        <dbReference type="ChEBI" id="CHEBI:16301"/>
        <dbReference type="ChEBI" id="CHEBI:17632"/>
        <dbReference type="ChEBI" id="CHEBI:24646"/>
        <dbReference type="ChEBI" id="CHEBI:132124"/>
        <dbReference type="EC" id="1.7.5.1"/>
    </reaction>
</comment>
<keyword evidence="5 16" id="KW-0349">Heme</keyword>